<dbReference type="PANTHER" id="PTHR24353:SF147">
    <property type="entry name" value="CGMP-DEPENDENT SERINE_THREONIN PROTEIN KINASE-RELATED"/>
    <property type="match status" value="1"/>
</dbReference>
<dbReference type="SMART" id="SM00133">
    <property type="entry name" value="S_TK_X"/>
    <property type="match status" value="1"/>
</dbReference>
<feature type="domain" description="AGC-kinase C-terminal" evidence="16">
    <location>
        <begin position="762"/>
        <end position="812"/>
    </location>
</feature>
<keyword evidence="7 12" id="KW-0418">Kinase</keyword>
<dbReference type="InterPro" id="IPR014710">
    <property type="entry name" value="RmlC-like_jellyroll"/>
</dbReference>
<dbReference type="PROSITE" id="PS00108">
    <property type="entry name" value="PROTEIN_KINASE_ST"/>
    <property type="match status" value="1"/>
</dbReference>
<dbReference type="InterPro" id="IPR002374">
    <property type="entry name" value="cGMP_dep_kinase"/>
</dbReference>
<keyword evidence="5 12" id="KW-0808">Transferase</keyword>
<keyword evidence="17" id="KW-1185">Reference proteome</keyword>
<dbReference type="InterPro" id="IPR018488">
    <property type="entry name" value="cNMP-bd_CS"/>
</dbReference>
<dbReference type="CDD" id="cd05572">
    <property type="entry name" value="STKc_cGK"/>
    <property type="match status" value="1"/>
</dbReference>
<dbReference type="PRINTS" id="PR00104">
    <property type="entry name" value="CGMPKINASE"/>
</dbReference>
<proteinExistence type="inferred from homology"/>
<evidence type="ECO:0000256" key="6">
    <source>
        <dbReference type="ARBA" id="ARBA00022741"/>
    </source>
</evidence>
<comment type="catalytic activity">
    <reaction evidence="11">
        <text>L-seryl-[protein] + ATP = O-phospho-L-seryl-[protein] + ADP + H(+)</text>
        <dbReference type="Rhea" id="RHEA:17989"/>
        <dbReference type="Rhea" id="RHEA-COMP:9863"/>
        <dbReference type="Rhea" id="RHEA-COMP:11604"/>
        <dbReference type="ChEBI" id="CHEBI:15378"/>
        <dbReference type="ChEBI" id="CHEBI:29999"/>
        <dbReference type="ChEBI" id="CHEBI:30616"/>
        <dbReference type="ChEBI" id="CHEBI:83421"/>
        <dbReference type="ChEBI" id="CHEBI:456216"/>
        <dbReference type="EC" id="2.7.11.12"/>
    </reaction>
</comment>
<evidence type="ECO:0000256" key="2">
    <source>
        <dbReference type="ARBA" id="ARBA00012428"/>
    </source>
</evidence>
<evidence type="ECO:0000256" key="11">
    <source>
        <dbReference type="ARBA" id="ARBA00047462"/>
    </source>
</evidence>
<evidence type="ECO:0000259" key="14">
    <source>
        <dbReference type="PROSITE" id="PS50011"/>
    </source>
</evidence>
<feature type="domain" description="Cyclic nucleotide-binding" evidence="15">
    <location>
        <begin position="355"/>
        <end position="477"/>
    </location>
</feature>
<comment type="catalytic activity">
    <reaction evidence="10 12">
        <text>L-threonyl-[protein] + ATP = O-phospho-L-threonyl-[protein] + ADP + H(+)</text>
        <dbReference type="Rhea" id="RHEA:46608"/>
        <dbReference type="Rhea" id="RHEA-COMP:11060"/>
        <dbReference type="Rhea" id="RHEA-COMP:11605"/>
        <dbReference type="ChEBI" id="CHEBI:15378"/>
        <dbReference type="ChEBI" id="CHEBI:30013"/>
        <dbReference type="ChEBI" id="CHEBI:30616"/>
        <dbReference type="ChEBI" id="CHEBI:61977"/>
        <dbReference type="ChEBI" id="CHEBI:456216"/>
        <dbReference type="EC" id="2.7.11.12"/>
    </reaction>
</comment>
<dbReference type="Gene3D" id="2.60.120.10">
    <property type="entry name" value="Jelly Rolls"/>
    <property type="match status" value="2"/>
</dbReference>
<dbReference type="Gene3D" id="3.30.200.20">
    <property type="entry name" value="Phosphorylase Kinase, domain 1"/>
    <property type="match status" value="1"/>
</dbReference>
<feature type="region of interest" description="Disordered" evidence="13">
    <location>
        <begin position="1"/>
        <end position="31"/>
    </location>
</feature>
<dbReference type="Proteomes" id="UP000694941">
    <property type="component" value="Unplaced"/>
</dbReference>
<comment type="similarity">
    <text evidence="1 12">Belongs to the protein kinase superfamily. AGC Ser/Thr protein kinase family. cGMP subfamily.</text>
</comment>
<organism evidence="17 18">
    <name type="scientific">Limulus polyphemus</name>
    <name type="common">Atlantic horseshoe crab</name>
    <dbReference type="NCBI Taxonomy" id="6850"/>
    <lineage>
        <taxon>Eukaryota</taxon>
        <taxon>Metazoa</taxon>
        <taxon>Ecdysozoa</taxon>
        <taxon>Arthropoda</taxon>
        <taxon>Chelicerata</taxon>
        <taxon>Merostomata</taxon>
        <taxon>Xiphosura</taxon>
        <taxon>Limulidae</taxon>
        <taxon>Limulus</taxon>
    </lineage>
</organism>
<name>A0ABM1TQG4_LIMPO</name>
<keyword evidence="6 12" id="KW-0547">Nucleotide-binding</keyword>
<dbReference type="InterPro" id="IPR035014">
    <property type="entry name" value="STKc_cGK"/>
</dbReference>
<evidence type="ECO:0000256" key="13">
    <source>
        <dbReference type="SAM" id="MobiDB-lite"/>
    </source>
</evidence>
<keyword evidence="8 12" id="KW-0067">ATP-binding</keyword>
<dbReference type="RefSeq" id="XP_022258120.1">
    <property type="nucleotide sequence ID" value="XM_022402412.1"/>
</dbReference>
<evidence type="ECO:0000313" key="17">
    <source>
        <dbReference type="Proteomes" id="UP000694941"/>
    </source>
</evidence>
<dbReference type="Pfam" id="PF00069">
    <property type="entry name" value="Pkinase"/>
    <property type="match status" value="1"/>
</dbReference>
<dbReference type="SMART" id="SM00220">
    <property type="entry name" value="S_TKc"/>
    <property type="match status" value="1"/>
</dbReference>
<dbReference type="Pfam" id="PF00027">
    <property type="entry name" value="cNMP_binding"/>
    <property type="match status" value="2"/>
</dbReference>
<evidence type="ECO:0000256" key="7">
    <source>
        <dbReference type="ARBA" id="ARBA00022777"/>
    </source>
</evidence>
<feature type="domain" description="Protein kinase" evidence="14">
    <location>
        <begin position="502"/>
        <end position="761"/>
    </location>
</feature>
<evidence type="ECO:0000256" key="5">
    <source>
        <dbReference type="ARBA" id="ARBA00022679"/>
    </source>
</evidence>
<dbReference type="InterPro" id="IPR000595">
    <property type="entry name" value="cNMP-bd_dom"/>
</dbReference>
<dbReference type="InterPro" id="IPR000719">
    <property type="entry name" value="Prot_kinase_dom"/>
</dbReference>
<gene>
    <name evidence="18" type="primary">LOC106472797</name>
</gene>
<dbReference type="SUPFAM" id="SSF56112">
    <property type="entry name" value="Protein kinase-like (PK-like)"/>
    <property type="match status" value="1"/>
</dbReference>
<keyword evidence="9 12" id="KW-0142">cGMP-binding</keyword>
<feature type="domain" description="Cyclic nucleotide-binding" evidence="15">
    <location>
        <begin position="237"/>
        <end position="352"/>
    </location>
</feature>
<dbReference type="SUPFAM" id="SSF51206">
    <property type="entry name" value="cAMP-binding domain-like"/>
    <property type="match status" value="2"/>
</dbReference>
<evidence type="ECO:0000256" key="1">
    <source>
        <dbReference type="ARBA" id="ARBA00006352"/>
    </source>
</evidence>
<protein>
    <recommendedName>
        <fullName evidence="2 12">cGMP-dependent protein kinase</fullName>
        <ecNumber evidence="2 12">2.7.11.12</ecNumber>
    </recommendedName>
</protein>
<dbReference type="SMART" id="SM00100">
    <property type="entry name" value="cNMP"/>
    <property type="match status" value="2"/>
</dbReference>
<dbReference type="InterPro" id="IPR018490">
    <property type="entry name" value="cNMP-bd_dom_sf"/>
</dbReference>
<reference evidence="18" key="1">
    <citation type="submission" date="2025-08" db="UniProtKB">
        <authorList>
            <consortium name="RefSeq"/>
        </authorList>
    </citation>
    <scope>IDENTIFICATION</scope>
    <source>
        <tissue evidence="18">Muscle</tissue>
    </source>
</reference>
<keyword evidence="4 12" id="KW-0140">cGMP</keyword>
<dbReference type="PROSITE" id="PS50042">
    <property type="entry name" value="CNMP_BINDING_3"/>
    <property type="match status" value="2"/>
</dbReference>
<evidence type="ECO:0000259" key="16">
    <source>
        <dbReference type="PROSITE" id="PS51285"/>
    </source>
</evidence>
<accession>A0ABM1TQG4</accession>
<dbReference type="Gene3D" id="1.10.510.10">
    <property type="entry name" value="Transferase(Phosphotransferase) domain 1"/>
    <property type="match status" value="1"/>
</dbReference>
<evidence type="ECO:0000256" key="9">
    <source>
        <dbReference type="ARBA" id="ARBA00022992"/>
    </source>
</evidence>
<dbReference type="GeneID" id="106472797"/>
<evidence type="ECO:0000256" key="8">
    <source>
        <dbReference type="ARBA" id="ARBA00022840"/>
    </source>
</evidence>
<dbReference type="EC" id="2.7.11.12" evidence="2 12"/>
<evidence type="ECO:0000256" key="10">
    <source>
        <dbReference type="ARBA" id="ARBA00047298"/>
    </source>
</evidence>
<evidence type="ECO:0000313" key="18">
    <source>
        <dbReference type="RefSeq" id="XP_022258120.1"/>
    </source>
</evidence>
<sequence>MGLGLPQIPGGSYTMEPNFDDVHQNAPQISKNSRWRQGVFQTLRKQKGRCNGSNRLVKSARRFFRAAGRLRSRMTGTNVAEFCTKRNPSFDMNKRTSCDVISQNVHKEENNGTVLISDMKKELGEQEKYVQQLESNLRVVKEMLGEREDTINRLTSEVHKLRSVLQAKSKFQEKKPDILVTLNKQNPLLERMGFTKRQGVSGESANSRSFSESSIPSYTKDIRSKQLIKDAIMDNDFLKNLDSSQMREIINSMYSKSFEAGDFVIKEGDVGSHLYVSADGELEVIKDDSVLGRMGPGKAFGELAILYNCKRTASVRATTDANVWMLDRRIFQAIMMRAGTQRRRENVNFLRSVPLLQNLDDDTLSKISDVLELEFFPANEHVIRQDDIGYTFFILIKGKVKITRRNVFRGEEQDLRILQKGDYFGEQALLRAERRTANVIALEPGVECLAIDRESFNQFIGDLKELQNKHYNDDQKRRSLSQDSGNLYDSNEDFTDVCYNELDFIVTLGVGGFGRVDLVRWKRDKTKVFALKYLQKSHIVETQQQEHTISERSIMMTCRHQFICRLYKTFKDNKYVYLMMEACQGGELWTMLRNRGRFDEESARFYIGCVIEALSYLHSKQILYRDLKPENVMLDSAGYIKLVDFGFSKYLKNGRKTWTFCGTPEYVAPEIILNKGHDRAVDYWSLGILLFELLTCKPPFYSPDPMNTYNIILRGLHVIEFPPVIGKHAESLIKSLCKENPTERLGYQKGGFGNIKKHKWFQGFDWDGLQMRQLPPPVVPEINGLLDSSNFDTYPRNFVVPPDEFSGWDSNF</sequence>
<evidence type="ECO:0000259" key="15">
    <source>
        <dbReference type="PROSITE" id="PS50042"/>
    </source>
</evidence>
<dbReference type="InterPro" id="IPR011009">
    <property type="entry name" value="Kinase-like_dom_sf"/>
</dbReference>
<evidence type="ECO:0000256" key="3">
    <source>
        <dbReference type="ARBA" id="ARBA00022527"/>
    </source>
</evidence>
<dbReference type="PROSITE" id="PS50011">
    <property type="entry name" value="PROTEIN_KINASE_DOM"/>
    <property type="match status" value="1"/>
</dbReference>
<dbReference type="PANTHER" id="PTHR24353">
    <property type="entry name" value="CYCLIC NUCLEOTIDE-DEPENDENT PROTEIN KINASE"/>
    <property type="match status" value="1"/>
</dbReference>
<keyword evidence="3 12" id="KW-0723">Serine/threonine-protein kinase</keyword>
<dbReference type="PROSITE" id="PS51285">
    <property type="entry name" value="AGC_KINASE_CTER"/>
    <property type="match status" value="1"/>
</dbReference>
<dbReference type="InterPro" id="IPR008271">
    <property type="entry name" value="Ser/Thr_kinase_AS"/>
</dbReference>
<dbReference type="CDD" id="cd00038">
    <property type="entry name" value="CAP_ED"/>
    <property type="match status" value="2"/>
</dbReference>
<dbReference type="PROSITE" id="PS00889">
    <property type="entry name" value="CNMP_BINDING_2"/>
    <property type="match status" value="2"/>
</dbReference>
<dbReference type="PIRSF" id="PIRSF000559">
    <property type="entry name" value="cGMP-dep_kinase"/>
    <property type="match status" value="1"/>
</dbReference>
<evidence type="ECO:0000256" key="12">
    <source>
        <dbReference type="PIRNR" id="PIRNR000559"/>
    </source>
</evidence>
<dbReference type="InterPro" id="IPR000961">
    <property type="entry name" value="AGC-kinase_C"/>
</dbReference>
<evidence type="ECO:0000256" key="4">
    <source>
        <dbReference type="ARBA" id="ARBA00022535"/>
    </source>
</evidence>